<feature type="region of interest" description="Disordered" evidence="3">
    <location>
        <begin position="1"/>
        <end position="25"/>
    </location>
</feature>
<protein>
    <submittedName>
        <fullName evidence="4">Terminase small subunit</fullName>
    </submittedName>
</protein>
<accession>A0A4R6DWL8</accession>
<feature type="compositionally biased region" description="Basic residues" evidence="3">
    <location>
        <begin position="7"/>
        <end position="18"/>
    </location>
</feature>
<dbReference type="InterPro" id="IPR038713">
    <property type="entry name" value="Terminase_Gp1_N_sf"/>
</dbReference>
<dbReference type="Pfam" id="PF03592">
    <property type="entry name" value="Terminase_2"/>
    <property type="match status" value="1"/>
</dbReference>
<dbReference type="Gene3D" id="1.10.10.1400">
    <property type="entry name" value="Terminase, small subunit, N-terminal DNA-binding domain, HTH motif"/>
    <property type="match status" value="1"/>
</dbReference>
<evidence type="ECO:0000313" key="4">
    <source>
        <dbReference type="EMBL" id="TDN49184.1"/>
    </source>
</evidence>
<evidence type="ECO:0000313" key="5">
    <source>
        <dbReference type="Proteomes" id="UP000295129"/>
    </source>
</evidence>
<keyword evidence="1" id="KW-1188">Viral release from host cell</keyword>
<dbReference type="GO" id="GO:0051276">
    <property type="term" value="P:chromosome organization"/>
    <property type="evidence" value="ECO:0007669"/>
    <property type="project" value="InterPro"/>
</dbReference>
<dbReference type="PANTHER" id="PTHR41328">
    <property type="entry name" value="TERMINASE SMALL SUBUNIT-RELATED"/>
    <property type="match status" value="1"/>
</dbReference>
<evidence type="ECO:0000256" key="1">
    <source>
        <dbReference type="ARBA" id="ARBA00022612"/>
    </source>
</evidence>
<dbReference type="OrthoDB" id="8227562at2"/>
<comment type="caution">
    <text evidence="4">The sequence shown here is derived from an EMBL/GenBank/DDBJ whole genome shotgun (WGS) entry which is preliminary data.</text>
</comment>
<dbReference type="EMBL" id="SNVV01000012">
    <property type="protein sequence ID" value="TDN49184.1"/>
    <property type="molecule type" value="Genomic_DNA"/>
</dbReference>
<dbReference type="RefSeq" id="WP_133592627.1">
    <property type="nucleotide sequence ID" value="NZ_SNVV01000012.1"/>
</dbReference>
<name>A0A4R6DWL8_9RHOO</name>
<proteinExistence type="predicted"/>
<dbReference type="InterPro" id="IPR052404">
    <property type="entry name" value="SPP1-like_terminase"/>
</dbReference>
<sequence length="208" mass="23162">MTEKTNAKPKKAAGKARVKAGTSRQSAELRRKAFVEAYIRNGCNATAAAVEAGYSEMTADQQGSRLLKDIKVRQLIEDRRKVLESRTELTTERVLRELGRIALFDPRRLFGDDGSPKGIHELDDDTAAGIAGLEVLEQYEGTGESRVFVGHLKKYRIVDKNSALEKAMKFLGMFEKDNKQRAGLLGELSRNEIEAIRDRLAGLAKRRG</sequence>
<dbReference type="PANTHER" id="PTHR41328:SF2">
    <property type="entry name" value="TERMINASE SMALL SUBUNIT"/>
    <property type="match status" value="1"/>
</dbReference>
<dbReference type="Proteomes" id="UP000295129">
    <property type="component" value="Unassembled WGS sequence"/>
</dbReference>
<dbReference type="AlphaFoldDB" id="A0A4R6DWL8"/>
<keyword evidence="2" id="KW-0231">Viral genome packaging</keyword>
<evidence type="ECO:0000256" key="3">
    <source>
        <dbReference type="SAM" id="MobiDB-lite"/>
    </source>
</evidence>
<evidence type="ECO:0000256" key="2">
    <source>
        <dbReference type="ARBA" id="ARBA00023219"/>
    </source>
</evidence>
<dbReference type="InterPro" id="IPR005335">
    <property type="entry name" value="Terminase_ssu"/>
</dbReference>
<reference evidence="4 5" key="1">
    <citation type="submission" date="2019-03" db="EMBL/GenBank/DDBJ databases">
        <title>Genomic Encyclopedia of Type Strains, Phase IV (KMG-IV): sequencing the most valuable type-strain genomes for metagenomic binning, comparative biology and taxonomic classification.</title>
        <authorList>
            <person name="Goeker M."/>
        </authorList>
    </citation>
    <scope>NUCLEOTIDE SEQUENCE [LARGE SCALE GENOMIC DNA]</scope>
    <source>
        <strain evidence="4 5">DSM 12121</strain>
    </source>
</reference>
<gene>
    <name evidence="4" type="ORF">C7389_11235</name>
</gene>
<keyword evidence="5" id="KW-1185">Reference proteome</keyword>
<organism evidence="4 5">
    <name type="scientific">Azoarcus indigens</name>
    <dbReference type="NCBI Taxonomy" id="29545"/>
    <lineage>
        <taxon>Bacteria</taxon>
        <taxon>Pseudomonadati</taxon>
        <taxon>Pseudomonadota</taxon>
        <taxon>Betaproteobacteria</taxon>
        <taxon>Rhodocyclales</taxon>
        <taxon>Zoogloeaceae</taxon>
        <taxon>Azoarcus</taxon>
    </lineage>
</organism>